<feature type="domain" description="EML-like second beta-propeller" evidence="12">
    <location>
        <begin position="527"/>
        <end position="777"/>
    </location>
</feature>
<dbReference type="OMA" id="FTYNDSH"/>
<dbReference type="InterPro" id="IPR055442">
    <property type="entry name" value="Beta-prop_EML-like_2nd"/>
</dbReference>
<feature type="compositionally biased region" description="Polar residues" evidence="10">
    <location>
        <begin position="114"/>
        <end position="155"/>
    </location>
</feature>
<dbReference type="PANTHER" id="PTHR13720">
    <property type="entry name" value="WD-40 REPEAT PROTEIN"/>
    <property type="match status" value="1"/>
</dbReference>
<reference evidence="14" key="1">
    <citation type="submission" date="2013-11" db="EMBL/GenBank/DDBJ databases">
        <title>The genomic landscape of the Guanapo guppy.</title>
        <authorList>
            <person name="Kuenstner A."/>
            <person name="Dreyer C."/>
        </authorList>
    </citation>
    <scope>NUCLEOTIDE SEQUENCE</scope>
    <source>
        <strain evidence="14">Guanapo</strain>
    </source>
</reference>
<evidence type="ECO:0000256" key="6">
    <source>
        <dbReference type="ARBA" id="ARBA00022737"/>
    </source>
</evidence>
<dbReference type="Proteomes" id="UP000242638">
    <property type="component" value="Unassembled WGS sequence"/>
</dbReference>
<evidence type="ECO:0000256" key="2">
    <source>
        <dbReference type="ARBA" id="ARBA00006489"/>
    </source>
</evidence>
<keyword evidence="7" id="KW-0206">Cytoskeleton</keyword>
<feature type="compositionally biased region" description="Low complexity" evidence="10">
    <location>
        <begin position="795"/>
        <end position="805"/>
    </location>
</feature>
<keyword evidence="3" id="KW-0963">Cytoplasm</keyword>
<dbReference type="PROSITE" id="PS50082">
    <property type="entry name" value="WD_REPEATS_2"/>
    <property type="match status" value="2"/>
</dbReference>
<dbReference type="GO" id="GO:0008017">
    <property type="term" value="F:microtubule binding"/>
    <property type="evidence" value="ECO:0007669"/>
    <property type="project" value="TreeGrafter"/>
</dbReference>
<dbReference type="PANTHER" id="PTHR13720:SF11">
    <property type="entry name" value="ECHINODERM MICROTUBULE-ASSOCIATED PROTEIN-LIKE 4"/>
    <property type="match status" value="1"/>
</dbReference>
<keyword evidence="4 8" id="KW-0853">WD repeat</keyword>
<dbReference type="STRING" id="8081.ENSPREP00000020461"/>
<dbReference type="Bgee" id="ENSPREG00000013824">
    <property type="expression patterns" value="Expressed in caudal fin and 1 other cell type or tissue"/>
</dbReference>
<comment type="subcellular location">
    <subcellularLocation>
        <location evidence="1">Cytoplasm</location>
        <location evidence="1">Cytoskeleton</location>
    </subcellularLocation>
</comment>
<organism evidence="13 14">
    <name type="scientific">Poecilia reticulata</name>
    <name type="common">Guppy</name>
    <name type="synonym">Acanthophacelus reticulatus</name>
    <dbReference type="NCBI Taxonomy" id="8081"/>
    <lineage>
        <taxon>Eukaryota</taxon>
        <taxon>Metazoa</taxon>
        <taxon>Chordata</taxon>
        <taxon>Craniata</taxon>
        <taxon>Vertebrata</taxon>
        <taxon>Euteleostomi</taxon>
        <taxon>Actinopterygii</taxon>
        <taxon>Neopterygii</taxon>
        <taxon>Teleostei</taxon>
        <taxon>Neoteleostei</taxon>
        <taxon>Acanthomorphata</taxon>
        <taxon>Ovalentaria</taxon>
        <taxon>Atherinomorphae</taxon>
        <taxon>Cyprinodontiformes</taxon>
        <taxon>Poeciliidae</taxon>
        <taxon>Poeciliinae</taxon>
        <taxon>Poecilia</taxon>
    </lineage>
</organism>
<feature type="region of interest" description="Disordered" evidence="10">
    <location>
        <begin position="87"/>
        <end position="155"/>
    </location>
</feature>
<proteinExistence type="inferred from homology"/>
<dbReference type="InterPro" id="IPR055439">
    <property type="entry name" value="Beta-prop_EML_1st"/>
</dbReference>
<evidence type="ECO:0000256" key="8">
    <source>
        <dbReference type="PROSITE-ProRule" id="PRU00221"/>
    </source>
</evidence>
<dbReference type="InterPro" id="IPR001680">
    <property type="entry name" value="WD40_rpt"/>
</dbReference>
<dbReference type="InterPro" id="IPR050630">
    <property type="entry name" value="WD_repeat_EMAP"/>
</dbReference>
<accession>A0A3P9PEX9</accession>
<evidence type="ECO:0000313" key="14">
    <source>
        <dbReference type="Proteomes" id="UP000242638"/>
    </source>
</evidence>
<evidence type="ECO:0000256" key="3">
    <source>
        <dbReference type="ARBA" id="ARBA00022490"/>
    </source>
</evidence>
<feature type="domain" description="EML-like first beta-propeller" evidence="11">
    <location>
        <begin position="274"/>
        <end position="459"/>
    </location>
</feature>
<dbReference type="GO" id="GO:0000226">
    <property type="term" value="P:microtubule cytoskeleton organization"/>
    <property type="evidence" value="ECO:0007669"/>
    <property type="project" value="TreeGrafter"/>
</dbReference>
<dbReference type="Gene3D" id="2.130.10.10">
    <property type="entry name" value="YVTN repeat-like/Quinoprotein amine dehydrogenase"/>
    <property type="match status" value="3"/>
</dbReference>
<reference evidence="13" key="2">
    <citation type="submission" date="2025-08" db="UniProtKB">
        <authorList>
            <consortium name="Ensembl"/>
        </authorList>
    </citation>
    <scope>IDENTIFICATION</scope>
    <source>
        <strain evidence="13">Guanapo</strain>
    </source>
</reference>
<dbReference type="GO" id="GO:0005874">
    <property type="term" value="C:microtubule"/>
    <property type="evidence" value="ECO:0007669"/>
    <property type="project" value="UniProtKB-KW"/>
</dbReference>
<dbReference type="AlphaFoldDB" id="A0A3P9PEX9"/>
<evidence type="ECO:0000256" key="1">
    <source>
        <dbReference type="ARBA" id="ARBA00004245"/>
    </source>
</evidence>
<keyword evidence="14" id="KW-1185">Reference proteome</keyword>
<feature type="compositionally biased region" description="Low complexity" evidence="10">
    <location>
        <begin position="18"/>
        <end position="37"/>
    </location>
</feature>
<evidence type="ECO:0000256" key="9">
    <source>
        <dbReference type="SAM" id="Coils"/>
    </source>
</evidence>
<dbReference type="GeneTree" id="ENSGT00940000158434"/>
<protein>
    <submittedName>
        <fullName evidence="13">Echinoderm microtubule-associated protein-like 4</fullName>
    </submittedName>
</protein>
<evidence type="ECO:0000259" key="12">
    <source>
        <dbReference type="Pfam" id="PF23414"/>
    </source>
</evidence>
<evidence type="ECO:0000313" key="13">
    <source>
        <dbReference type="Ensembl" id="ENSPREP00000020461.1"/>
    </source>
</evidence>
<dbReference type="InterPro" id="IPR005108">
    <property type="entry name" value="HELP"/>
</dbReference>
<name>A0A3P9PEX9_POERE</name>
<evidence type="ECO:0000256" key="7">
    <source>
        <dbReference type="ARBA" id="ARBA00023212"/>
    </source>
</evidence>
<dbReference type="Pfam" id="PF03451">
    <property type="entry name" value="HELP"/>
    <property type="match status" value="1"/>
</dbReference>
<dbReference type="CDD" id="cd21950">
    <property type="entry name" value="TD_EMAP4"/>
    <property type="match status" value="1"/>
</dbReference>
<feature type="region of interest" description="Disordered" evidence="10">
    <location>
        <begin position="16"/>
        <end position="40"/>
    </location>
</feature>
<reference evidence="13" key="3">
    <citation type="submission" date="2025-09" db="UniProtKB">
        <authorList>
            <consortium name="Ensembl"/>
        </authorList>
    </citation>
    <scope>IDENTIFICATION</scope>
    <source>
        <strain evidence="13">Guanapo</strain>
    </source>
</reference>
<dbReference type="Pfam" id="PF23414">
    <property type="entry name" value="Beta-prop_EML_2"/>
    <property type="match status" value="1"/>
</dbReference>
<dbReference type="InterPro" id="IPR015943">
    <property type="entry name" value="WD40/YVTN_repeat-like_dom_sf"/>
</dbReference>
<evidence type="ECO:0000256" key="10">
    <source>
        <dbReference type="SAM" id="MobiDB-lite"/>
    </source>
</evidence>
<keyword evidence="6" id="KW-0677">Repeat</keyword>
<dbReference type="FunFam" id="2.130.10.10:FF:000005">
    <property type="entry name" value="Putative echinoderm microtubule-associated protein-like 1"/>
    <property type="match status" value="1"/>
</dbReference>
<evidence type="ECO:0000259" key="11">
    <source>
        <dbReference type="Pfam" id="PF23409"/>
    </source>
</evidence>
<comment type="similarity">
    <text evidence="2">Belongs to the WD repeat EMAP family.</text>
</comment>
<dbReference type="SMART" id="SM00320">
    <property type="entry name" value="WD40"/>
    <property type="match status" value="8"/>
</dbReference>
<evidence type="ECO:0000256" key="4">
    <source>
        <dbReference type="ARBA" id="ARBA00022574"/>
    </source>
</evidence>
<dbReference type="InterPro" id="IPR036322">
    <property type="entry name" value="WD40_repeat_dom_sf"/>
</dbReference>
<feature type="coiled-coil region" evidence="9">
    <location>
        <begin position="49"/>
        <end position="83"/>
    </location>
</feature>
<keyword evidence="9" id="KW-0175">Coiled coil</keyword>
<dbReference type="GO" id="GO:0072686">
    <property type="term" value="C:mitotic spindle"/>
    <property type="evidence" value="ECO:0007669"/>
    <property type="project" value="TreeGrafter"/>
</dbReference>
<dbReference type="Pfam" id="PF23409">
    <property type="entry name" value="Beta-prop_EML"/>
    <property type="match status" value="1"/>
</dbReference>
<feature type="repeat" description="WD" evidence="8">
    <location>
        <begin position="743"/>
        <end position="777"/>
    </location>
</feature>
<dbReference type="SUPFAM" id="SSF50978">
    <property type="entry name" value="WD40 repeat-like"/>
    <property type="match status" value="2"/>
</dbReference>
<feature type="region of interest" description="Disordered" evidence="10">
    <location>
        <begin position="784"/>
        <end position="865"/>
    </location>
</feature>
<evidence type="ECO:0000256" key="5">
    <source>
        <dbReference type="ARBA" id="ARBA00022701"/>
    </source>
</evidence>
<sequence>MLRFFLRPPPTLGYPRLSSAPFGSSSHSSQSETLGSGVCADDSMSATSVSDVNDRLSALELRVQQQEDELTVMKAALADVLRRLAASEDSGANRKQHGAKGKALPPIAMATRSKAWSSATLPPTRTLESQQAAEEDTVTSATPSPQQHRHLSNTVTSATRHLSNTSPQQHRHLSNCKQAKKINQFNLKHKKKNNIKGNSIKMFMRGRPITMFIPSDVENYDDVRAELPPERLKLEWVYGYRGRDCRANVYLLPTGEIVYFIASVAVLFSYEERTQRHYLGHTDCIKCLAIHPDKIRIATGQIAGVDKDGRALQPHVRVWDSVSLSTLQVIGLGTFERGVGSLAFSKDSGQHLSVIDDCNDHMLTVWDWQKKSKIAEIKTTTDVVLAVEFHPTDPNTIVTCGKFHIFFWAWNGNSLLRKQGLFGSHDRPKFIQCLTFRSNGDIVTGDSAGQLLVWTRNSAEAPAGKALFGLIILVFGTVLVRVRVSYPELRSLSAKPVGRVSAVRSGSLRCVQSLISLRCVQGHTDELWGLATHPSREQFLTCAQDQMVCLWNSVDHSLQWSRTLEFHPSGAVVVIGTHSGRWFVLDAESKDLVGIHSDGNEQLSVLRFSVDGSMLAVGSHDNFIYLYSVSEQGRRYSRYGKCSGHSSYITHLDWSPDNKFIMSNSGDYEILYCEYCKDINWATYTCVLGYHVFGVWPEGSDGTDINALVRSHNRKVIALADDFCKVHLFGYPCSRFKAPSHKYSAHSSHVTNVSFLHSDSHLISTGGKDTSVMQWRLVRKLVDAPKPAARRPNMAGDTAGDAAATQPLAGPDPAAAENPDPSSRVAAEGTPPPSDSTLSLKDSLETSDDTATPSDEGLPPLTPPS</sequence>
<keyword evidence="5" id="KW-0493">Microtubule</keyword>
<dbReference type="Ensembl" id="ENSPRET00000020675.1">
    <property type="protein sequence ID" value="ENSPREP00000020461.1"/>
    <property type="gene ID" value="ENSPREG00000013824.1"/>
</dbReference>
<feature type="repeat" description="WD" evidence="8">
    <location>
        <begin position="520"/>
        <end position="552"/>
    </location>
</feature>